<dbReference type="InterPro" id="IPR053888">
    <property type="entry name" value="MRM3-like_sub_bind"/>
</dbReference>
<dbReference type="SUPFAM" id="SSF55315">
    <property type="entry name" value="L30e-like"/>
    <property type="match status" value="1"/>
</dbReference>
<accession>A0ABV5ZC14</accession>
<evidence type="ECO:0000256" key="3">
    <source>
        <dbReference type="ARBA" id="ARBA00022679"/>
    </source>
</evidence>
<evidence type="ECO:0000256" key="1">
    <source>
        <dbReference type="ARBA" id="ARBA00007228"/>
    </source>
</evidence>
<protein>
    <submittedName>
        <fullName evidence="5">TrmH family RNA methyltransferase</fullName>
    </submittedName>
</protein>
<evidence type="ECO:0000313" key="6">
    <source>
        <dbReference type="Proteomes" id="UP001589628"/>
    </source>
</evidence>
<dbReference type="RefSeq" id="WP_051527542.1">
    <property type="nucleotide sequence ID" value="NZ_JBHLZN010000003.1"/>
</dbReference>
<evidence type="ECO:0000259" key="4">
    <source>
        <dbReference type="SMART" id="SM00967"/>
    </source>
</evidence>
<keyword evidence="3" id="KW-0808">Transferase</keyword>
<dbReference type="CDD" id="cd18095">
    <property type="entry name" value="SpoU-like_rRNA-MTase"/>
    <property type="match status" value="1"/>
</dbReference>
<name>A0ABV5ZC14_9GAMM</name>
<comment type="caution">
    <text evidence="5">The sequence shown here is derived from an EMBL/GenBank/DDBJ whole genome shotgun (WGS) entry which is preliminary data.</text>
</comment>
<dbReference type="GO" id="GO:0008168">
    <property type="term" value="F:methyltransferase activity"/>
    <property type="evidence" value="ECO:0007669"/>
    <property type="project" value="UniProtKB-KW"/>
</dbReference>
<dbReference type="InterPro" id="IPR029028">
    <property type="entry name" value="Alpha/beta_knot_MTases"/>
</dbReference>
<dbReference type="Pfam" id="PF22435">
    <property type="entry name" value="MRM3-like_sub_bind"/>
    <property type="match status" value="1"/>
</dbReference>
<dbReference type="SUPFAM" id="SSF75217">
    <property type="entry name" value="alpha/beta knot"/>
    <property type="match status" value="1"/>
</dbReference>
<dbReference type="InterPro" id="IPR001537">
    <property type="entry name" value="SpoU_MeTrfase"/>
</dbReference>
<organism evidence="5 6">
    <name type="scientific">Balneatrix alpica</name>
    <dbReference type="NCBI Taxonomy" id="75684"/>
    <lineage>
        <taxon>Bacteria</taxon>
        <taxon>Pseudomonadati</taxon>
        <taxon>Pseudomonadota</taxon>
        <taxon>Gammaproteobacteria</taxon>
        <taxon>Oceanospirillales</taxon>
        <taxon>Balneatrichaceae</taxon>
        <taxon>Balneatrix</taxon>
    </lineage>
</organism>
<dbReference type="PANTHER" id="PTHR43191">
    <property type="entry name" value="RRNA METHYLTRANSFERASE 3"/>
    <property type="match status" value="1"/>
</dbReference>
<dbReference type="Gene3D" id="3.40.1280.10">
    <property type="match status" value="1"/>
</dbReference>
<keyword evidence="6" id="KW-1185">Reference proteome</keyword>
<dbReference type="EMBL" id="JBHLZN010000003">
    <property type="protein sequence ID" value="MFB9886817.1"/>
    <property type="molecule type" value="Genomic_DNA"/>
</dbReference>
<evidence type="ECO:0000256" key="2">
    <source>
        <dbReference type="ARBA" id="ARBA00022603"/>
    </source>
</evidence>
<sequence>MNLIQSAHNTHFKHWKKLLNRKEREQSGQFLVEGWHLCEEALQAGWVEKLIVQEGAAVPQQAPWQSCEPVYLPPSLFQQLCDTETPQGVLALCRQAQAALEWTALQRLLLLDGVQDPGNLGTLIRTADAAGLDGVLLSKGCVDPYNPKVLRAAQGSHFHLPLWQGCWQDWLPALRAAGIPCYGSALQQAKPYTEFSSQPRFALVMGNEGAGINPELLAQTDANLYIPLYGKSESLNVAIAAGILLYHLRG</sequence>
<dbReference type="SMART" id="SM00967">
    <property type="entry name" value="SpoU_sub_bind"/>
    <property type="match status" value="1"/>
</dbReference>
<feature type="domain" description="RNA 2-O ribose methyltransferase substrate binding" evidence="4">
    <location>
        <begin position="31"/>
        <end position="99"/>
    </location>
</feature>
<comment type="similarity">
    <text evidence="1">Belongs to the class IV-like SAM-binding methyltransferase superfamily. RNA methyltransferase TrmH family.</text>
</comment>
<dbReference type="InterPro" id="IPR029064">
    <property type="entry name" value="Ribosomal_eL30-like_sf"/>
</dbReference>
<dbReference type="InterPro" id="IPR029026">
    <property type="entry name" value="tRNA_m1G_MTases_N"/>
</dbReference>
<keyword evidence="2 5" id="KW-0489">Methyltransferase</keyword>
<dbReference type="GO" id="GO:0032259">
    <property type="term" value="P:methylation"/>
    <property type="evidence" value="ECO:0007669"/>
    <property type="project" value="UniProtKB-KW"/>
</dbReference>
<evidence type="ECO:0000313" key="5">
    <source>
        <dbReference type="EMBL" id="MFB9886817.1"/>
    </source>
</evidence>
<dbReference type="PANTHER" id="PTHR43191:SF2">
    <property type="entry name" value="RRNA METHYLTRANSFERASE 3, MITOCHONDRIAL"/>
    <property type="match status" value="1"/>
</dbReference>
<proteinExistence type="inferred from homology"/>
<reference evidence="5 6" key="1">
    <citation type="submission" date="2024-09" db="EMBL/GenBank/DDBJ databases">
        <authorList>
            <person name="Sun Q."/>
            <person name="Mori K."/>
        </authorList>
    </citation>
    <scope>NUCLEOTIDE SEQUENCE [LARGE SCALE GENOMIC DNA]</scope>
    <source>
        <strain evidence="5 6">ATCC 51285</strain>
    </source>
</reference>
<gene>
    <name evidence="5" type="ORF">ACFFLH_10365</name>
</gene>
<dbReference type="Gene3D" id="3.30.1330.30">
    <property type="match status" value="1"/>
</dbReference>
<dbReference type="Proteomes" id="UP001589628">
    <property type="component" value="Unassembled WGS sequence"/>
</dbReference>
<dbReference type="InterPro" id="IPR051259">
    <property type="entry name" value="rRNA_Methyltransferase"/>
</dbReference>
<dbReference type="Pfam" id="PF00588">
    <property type="entry name" value="SpoU_methylase"/>
    <property type="match status" value="1"/>
</dbReference>
<dbReference type="InterPro" id="IPR013123">
    <property type="entry name" value="SpoU_subst-bd"/>
</dbReference>